<name>A0AAE3ZND1_9ACTN</name>
<evidence type="ECO:0000313" key="3">
    <source>
        <dbReference type="Proteomes" id="UP001183629"/>
    </source>
</evidence>
<keyword evidence="3" id="KW-1185">Reference proteome</keyword>
<organism evidence="2 3">
    <name type="scientific">Catenuloplanes niger</name>
    <dbReference type="NCBI Taxonomy" id="587534"/>
    <lineage>
        <taxon>Bacteria</taxon>
        <taxon>Bacillati</taxon>
        <taxon>Actinomycetota</taxon>
        <taxon>Actinomycetes</taxon>
        <taxon>Micromonosporales</taxon>
        <taxon>Micromonosporaceae</taxon>
        <taxon>Catenuloplanes</taxon>
    </lineage>
</organism>
<evidence type="ECO:0000313" key="2">
    <source>
        <dbReference type="EMBL" id="MDR7321800.1"/>
    </source>
</evidence>
<dbReference type="Proteomes" id="UP001183629">
    <property type="component" value="Unassembled WGS sequence"/>
</dbReference>
<feature type="region of interest" description="Disordered" evidence="1">
    <location>
        <begin position="1"/>
        <end position="38"/>
    </location>
</feature>
<proteinExistence type="predicted"/>
<protein>
    <submittedName>
        <fullName evidence="2">Uncharacterized protein</fullName>
    </submittedName>
</protein>
<dbReference type="EMBL" id="JAVDYC010000001">
    <property type="protein sequence ID" value="MDR7321800.1"/>
    <property type="molecule type" value="Genomic_DNA"/>
</dbReference>
<accession>A0AAE3ZND1</accession>
<dbReference type="AlphaFoldDB" id="A0AAE3ZND1"/>
<reference evidence="2 3" key="1">
    <citation type="submission" date="2023-07" db="EMBL/GenBank/DDBJ databases">
        <title>Sequencing the genomes of 1000 actinobacteria strains.</title>
        <authorList>
            <person name="Klenk H.-P."/>
        </authorList>
    </citation>
    <scope>NUCLEOTIDE SEQUENCE [LARGE SCALE GENOMIC DNA]</scope>
    <source>
        <strain evidence="2 3">DSM 44711</strain>
    </source>
</reference>
<comment type="caution">
    <text evidence="2">The sequence shown here is derived from an EMBL/GenBank/DDBJ whole genome shotgun (WGS) entry which is preliminary data.</text>
</comment>
<evidence type="ECO:0000256" key="1">
    <source>
        <dbReference type="SAM" id="MobiDB-lite"/>
    </source>
</evidence>
<sequence>MRVSGHVDVQPYRRVRGPVVHRDPAAGDAGPRIPARPRAGGQARYAWMSARYAAGAFGPIGLVLSADRM</sequence>
<gene>
    <name evidence="2" type="ORF">J2S44_002050</name>
</gene>